<feature type="domain" description="DUF4097" evidence="1">
    <location>
        <begin position="257"/>
        <end position="423"/>
    </location>
</feature>
<reference evidence="2" key="2">
    <citation type="submission" date="2021-01" db="UniProtKB">
        <authorList>
            <consortium name="EnsemblMetazoa"/>
        </authorList>
    </citation>
    <scope>IDENTIFICATION</scope>
</reference>
<dbReference type="RefSeq" id="XP_003726769.1">
    <property type="nucleotide sequence ID" value="XM_003726721.3"/>
</dbReference>
<dbReference type="EnsemblMetazoa" id="XM_003726721">
    <property type="protein sequence ID" value="XP_003726769"/>
    <property type="gene ID" value="LOC100889538"/>
</dbReference>
<dbReference type="CTD" id="222234"/>
<protein>
    <recommendedName>
        <fullName evidence="1">DUF4097 domain-containing protein</fullName>
    </recommendedName>
</protein>
<dbReference type="PANTHER" id="PTHR34094:SF1">
    <property type="entry name" value="PROTEIN FAM185A"/>
    <property type="match status" value="1"/>
</dbReference>
<dbReference type="Pfam" id="PF13349">
    <property type="entry name" value="DUF4097"/>
    <property type="match status" value="1"/>
</dbReference>
<dbReference type="AlphaFoldDB" id="A0A7M7GG40"/>
<evidence type="ECO:0000259" key="1">
    <source>
        <dbReference type="Pfam" id="PF13349"/>
    </source>
</evidence>
<dbReference type="GeneID" id="100889538"/>
<evidence type="ECO:0000313" key="2">
    <source>
        <dbReference type="EnsemblMetazoa" id="XP_003726769"/>
    </source>
</evidence>
<dbReference type="KEGG" id="spu:100889538"/>
<evidence type="ECO:0000313" key="3">
    <source>
        <dbReference type="Proteomes" id="UP000007110"/>
    </source>
</evidence>
<reference evidence="3" key="1">
    <citation type="submission" date="2015-02" db="EMBL/GenBank/DDBJ databases">
        <title>Genome sequencing for Strongylocentrotus purpuratus.</title>
        <authorList>
            <person name="Murali S."/>
            <person name="Liu Y."/>
            <person name="Vee V."/>
            <person name="English A."/>
            <person name="Wang M."/>
            <person name="Skinner E."/>
            <person name="Han Y."/>
            <person name="Muzny D.M."/>
            <person name="Worley K.C."/>
            <person name="Gibbs R.A."/>
        </authorList>
    </citation>
    <scope>NUCLEOTIDE SEQUENCE</scope>
</reference>
<dbReference type="Proteomes" id="UP000007110">
    <property type="component" value="Unassembled WGS sequence"/>
</dbReference>
<organism evidence="2 3">
    <name type="scientific">Strongylocentrotus purpuratus</name>
    <name type="common">Purple sea urchin</name>
    <dbReference type="NCBI Taxonomy" id="7668"/>
    <lineage>
        <taxon>Eukaryota</taxon>
        <taxon>Metazoa</taxon>
        <taxon>Echinodermata</taxon>
        <taxon>Eleutherozoa</taxon>
        <taxon>Echinozoa</taxon>
        <taxon>Echinoidea</taxon>
        <taxon>Euechinoidea</taxon>
        <taxon>Echinacea</taxon>
        <taxon>Camarodonta</taxon>
        <taxon>Echinidea</taxon>
        <taxon>Strongylocentrotidae</taxon>
        <taxon>Strongylocentrotus</taxon>
    </lineage>
</organism>
<accession>A0A7M7GG40</accession>
<sequence>MAFLSGIKRIRYSFMRNVDFSTRNFNNQRQNIIKIAGTYRGVRDHSILASETKRVRTSTPVASRATWTNFRKVHCSAWLASSENESNHDQPGCHVVKVKSWPFQLDTPFGKLMMKGTPFPVRIVPTNPHDYPAGDRVFVHLLASVAMDTDAKLDPSSFAETVSNITCLSDKEGIQISHDGSSDVQSSLALLIEVPTCYDIDVSSIDEGHISVENLENEICYISTDRGNITLQSMKSANVHVESTSGNIICLKALQGSGKINTNNNGTVTADRIQGLDFEFSTESGAIHIKDIYARKSQVSSQTGSVHISNMHTDCSITTGGDVLAGCVQGSMSVSLPGQASFKGYLSCHDDINIQTEKGDIEIKLPEECVSHVDLTGKQVDMDSALVFLTTQPSDHQKMIGELNGGGVDAKIIARSEEGSITVKTQSWFDSLGLGT</sequence>
<dbReference type="InterPro" id="IPR025164">
    <property type="entry name" value="Toastrack_DUF4097"/>
</dbReference>
<dbReference type="OrthoDB" id="5984441at2759"/>
<dbReference type="InParanoid" id="A0A7M7GG40"/>
<dbReference type="PANTHER" id="PTHR34094">
    <property type="match status" value="1"/>
</dbReference>
<name>A0A7M7GG40_STRPU</name>
<dbReference type="OMA" id="QYAKKSP"/>
<keyword evidence="3" id="KW-1185">Reference proteome</keyword>
<proteinExistence type="predicted"/>